<sequence length="438" mass="46357">MAAFENLKATVQQIGADVKALSGGASPTGPLLRPKNNIVAIIGDSITNQCTGANGTETYGYLSNALRQSDARFVFPLANNFGVGGDTTTQIRVRTPNVVASGAGIVIMLGGTNDRTSGLTVQTSIDNYKYMRDQFIAAGQFVICVVPMPRGDKRNATTISKTLTAAQLTDALRYRDRILKEMPKQGCVAVDTWPDFSDLSSSTGEVIQGYTHDGLHPSPTGAFVLGSLIAQEIKKLLPLDAILPISNSDIYNATTNPFGLVTVNPMMLGTAGTPATGGTGELADGWRGSTASTAAGVTRTYSKVTKDGKVWQQVVLGGATPSQAGRLDLLSQVALQGNIVLGGVYEIVGQYEIDAGSSFILSIQPGIQINSDVVQYDGDRYDADQYFPVVAQSGVFRSPQMQINTATDIRALVSLYVSNVGTPNATIRFRAVGMRRVS</sequence>
<accession>A0AAU6W065</accession>
<dbReference type="PANTHER" id="PTHR30383">
    <property type="entry name" value="THIOESTERASE 1/PROTEASE 1/LYSOPHOSPHOLIPASE L1"/>
    <property type="match status" value="1"/>
</dbReference>
<dbReference type="InterPro" id="IPR051532">
    <property type="entry name" value="Ester_Hydrolysis_Enzymes"/>
</dbReference>
<gene>
    <name evidence="2" type="ORF">Lyrsu03_00013</name>
</gene>
<dbReference type="SUPFAM" id="SSF52266">
    <property type="entry name" value="SGNH hydrolase"/>
    <property type="match status" value="1"/>
</dbReference>
<dbReference type="Gene3D" id="3.40.50.1110">
    <property type="entry name" value="SGNH hydrolase"/>
    <property type="match status" value="1"/>
</dbReference>
<reference evidence="2" key="1">
    <citation type="journal article" date="2024" name="J. Gen. Virol.">
        <title>Novel phages of Pseudomonas syringae unveil numerous potential auxiliary metabolic genes.</title>
        <authorList>
            <person name="Feltin C."/>
            <person name="Garneau J.R."/>
            <person name="Morris C.E."/>
            <person name="Berard A."/>
            <person name="Torres-Barcelo C."/>
        </authorList>
    </citation>
    <scope>NUCLEOTIDE SEQUENCE</scope>
</reference>
<dbReference type="InterPro" id="IPR013830">
    <property type="entry name" value="SGNH_hydro"/>
</dbReference>
<evidence type="ECO:0000313" key="2">
    <source>
        <dbReference type="EMBL" id="XAI69811.1"/>
    </source>
</evidence>
<proteinExistence type="predicted"/>
<dbReference type="CDD" id="cd00229">
    <property type="entry name" value="SGNH_hydrolase"/>
    <property type="match status" value="1"/>
</dbReference>
<name>A0AAU6W065_9VIRU</name>
<feature type="domain" description="SGNH hydrolase-type esterase" evidence="1">
    <location>
        <begin position="42"/>
        <end position="221"/>
    </location>
</feature>
<dbReference type="EMBL" id="PP179314">
    <property type="protein sequence ID" value="XAI69811.1"/>
    <property type="molecule type" value="Genomic_DNA"/>
</dbReference>
<protein>
    <submittedName>
        <fullName evidence="2">GDSL-like lipase/acylhydrolase</fullName>
    </submittedName>
</protein>
<dbReference type="Pfam" id="PF13472">
    <property type="entry name" value="Lipase_GDSL_2"/>
    <property type="match status" value="1"/>
</dbReference>
<organism evidence="2">
    <name type="scientific">Pseudomonas phage Lyrsu03</name>
    <dbReference type="NCBI Taxonomy" id="3138537"/>
    <lineage>
        <taxon>Viruses</taxon>
    </lineage>
</organism>
<evidence type="ECO:0000259" key="1">
    <source>
        <dbReference type="Pfam" id="PF13472"/>
    </source>
</evidence>
<dbReference type="GO" id="GO:0004622">
    <property type="term" value="F:phosphatidylcholine lysophospholipase activity"/>
    <property type="evidence" value="ECO:0007669"/>
    <property type="project" value="TreeGrafter"/>
</dbReference>
<dbReference type="InterPro" id="IPR036514">
    <property type="entry name" value="SGNH_hydro_sf"/>
</dbReference>
<dbReference type="PANTHER" id="PTHR30383:SF5">
    <property type="entry name" value="SGNH HYDROLASE-TYPE ESTERASE DOMAIN-CONTAINING PROTEIN"/>
    <property type="match status" value="1"/>
</dbReference>